<dbReference type="STRING" id="1641875.XM53_17535"/>
<dbReference type="GO" id="GO:0004222">
    <property type="term" value="F:metalloendopeptidase activity"/>
    <property type="evidence" value="ECO:0007669"/>
    <property type="project" value="InterPro"/>
</dbReference>
<dbReference type="OrthoDB" id="9809379at2"/>
<dbReference type="PANTHER" id="PTHR23076:SF97">
    <property type="entry name" value="ATP-DEPENDENT ZINC METALLOPROTEASE YME1L1"/>
    <property type="match status" value="1"/>
</dbReference>
<proteinExistence type="inferred from homology"/>
<dbReference type="Gene3D" id="1.10.8.60">
    <property type="match status" value="1"/>
</dbReference>
<dbReference type="InterPro" id="IPR037219">
    <property type="entry name" value="Peptidase_M41-like"/>
</dbReference>
<dbReference type="PROSITE" id="PS00674">
    <property type="entry name" value="AAA"/>
    <property type="match status" value="1"/>
</dbReference>
<dbReference type="CDD" id="cd19481">
    <property type="entry name" value="RecA-like_protease"/>
    <property type="match status" value="1"/>
</dbReference>
<organism evidence="3 4">
    <name type="scientific">Roseovarius atlanticus</name>
    <dbReference type="NCBI Taxonomy" id="1641875"/>
    <lineage>
        <taxon>Bacteria</taxon>
        <taxon>Pseudomonadati</taxon>
        <taxon>Pseudomonadota</taxon>
        <taxon>Alphaproteobacteria</taxon>
        <taxon>Rhodobacterales</taxon>
        <taxon>Roseobacteraceae</taxon>
        <taxon>Roseovarius</taxon>
    </lineage>
</organism>
<evidence type="ECO:0000256" key="1">
    <source>
        <dbReference type="RuleBase" id="RU003651"/>
    </source>
</evidence>
<evidence type="ECO:0000313" key="3">
    <source>
        <dbReference type="EMBL" id="KRS11074.1"/>
    </source>
</evidence>
<gene>
    <name evidence="3" type="ORF">XM53_17535</name>
</gene>
<dbReference type="GO" id="GO:0016887">
    <property type="term" value="F:ATP hydrolysis activity"/>
    <property type="evidence" value="ECO:0007669"/>
    <property type="project" value="InterPro"/>
</dbReference>
<dbReference type="InterPro" id="IPR003959">
    <property type="entry name" value="ATPase_AAA_core"/>
</dbReference>
<dbReference type="GO" id="GO:0006508">
    <property type="term" value="P:proteolysis"/>
    <property type="evidence" value="ECO:0007669"/>
    <property type="project" value="InterPro"/>
</dbReference>
<dbReference type="SUPFAM" id="SSF52540">
    <property type="entry name" value="P-loop containing nucleoside triphosphate hydrolases"/>
    <property type="match status" value="1"/>
</dbReference>
<dbReference type="InterPro" id="IPR003593">
    <property type="entry name" value="AAA+_ATPase"/>
</dbReference>
<comment type="similarity">
    <text evidence="1">Belongs to the AAA ATPase family.</text>
</comment>
<dbReference type="Pfam" id="PF01434">
    <property type="entry name" value="Peptidase_M41"/>
    <property type="match status" value="1"/>
</dbReference>
<dbReference type="Pfam" id="PF00004">
    <property type="entry name" value="AAA"/>
    <property type="match status" value="1"/>
</dbReference>
<dbReference type="GO" id="GO:0005524">
    <property type="term" value="F:ATP binding"/>
    <property type="evidence" value="ECO:0007669"/>
    <property type="project" value="UniProtKB-KW"/>
</dbReference>
<evidence type="ECO:0000313" key="4">
    <source>
        <dbReference type="Proteomes" id="UP000051295"/>
    </source>
</evidence>
<dbReference type="SMART" id="SM00382">
    <property type="entry name" value="AAA"/>
    <property type="match status" value="1"/>
</dbReference>
<dbReference type="InterPro" id="IPR027417">
    <property type="entry name" value="P-loop_NTPase"/>
</dbReference>
<keyword evidence="1" id="KW-0067">ATP-binding</keyword>
<dbReference type="GO" id="GO:0030163">
    <property type="term" value="P:protein catabolic process"/>
    <property type="evidence" value="ECO:0007669"/>
    <property type="project" value="TreeGrafter"/>
</dbReference>
<accession>A0A0T5NQ63</accession>
<dbReference type="PATRIC" id="fig|1641875.4.peg.2008"/>
<dbReference type="InterPro" id="IPR003960">
    <property type="entry name" value="ATPase_AAA_CS"/>
</dbReference>
<dbReference type="Gene3D" id="3.40.50.300">
    <property type="entry name" value="P-loop containing nucleotide triphosphate hydrolases"/>
    <property type="match status" value="1"/>
</dbReference>
<dbReference type="PANTHER" id="PTHR23076">
    <property type="entry name" value="METALLOPROTEASE M41 FTSH"/>
    <property type="match status" value="1"/>
</dbReference>
<dbReference type="AlphaFoldDB" id="A0A0T5NQ63"/>
<protein>
    <recommendedName>
        <fullName evidence="2">AAA+ ATPase domain-containing protein</fullName>
    </recommendedName>
</protein>
<name>A0A0T5NQ63_9RHOB</name>
<dbReference type="SUPFAM" id="SSF140990">
    <property type="entry name" value="FtsH protease domain-like"/>
    <property type="match status" value="1"/>
</dbReference>
<dbReference type="GO" id="GO:0004176">
    <property type="term" value="F:ATP-dependent peptidase activity"/>
    <property type="evidence" value="ECO:0007669"/>
    <property type="project" value="InterPro"/>
</dbReference>
<dbReference type="GO" id="GO:0005886">
    <property type="term" value="C:plasma membrane"/>
    <property type="evidence" value="ECO:0007669"/>
    <property type="project" value="TreeGrafter"/>
</dbReference>
<reference evidence="3 4" key="1">
    <citation type="submission" date="2015-04" db="EMBL/GenBank/DDBJ databases">
        <title>The draft genome sequence of Roseovarius sp.R12b.</title>
        <authorList>
            <person name="Li G."/>
            <person name="Lai Q."/>
            <person name="Shao Z."/>
            <person name="Yan P."/>
        </authorList>
    </citation>
    <scope>NUCLEOTIDE SEQUENCE [LARGE SCALE GENOMIC DNA]</scope>
    <source>
        <strain evidence="3 4">R12B</strain>
    </source>
</reference>
<feature type="domain" description="AAA+ ATPase" evidence="2">
    <location>
        <begin position="328"/>
        <end position="466"/>
    </location>
</feature>
<dbReference type="Gene3D" id="1.20.58.760">
    <property type="entry name" value="Peptidase M41"/>
    <property type="match status" value="1"/>
</dbReference>
<keyword evidence="1" id="KW-0547">Nucleotide-binding</keyword>
<comment type="caution">
    <text evidence="3">The sequence shown here is derived from an EMBL/GenBank/DDBJ whole genome shotgun (WGS) entry which is preliminary data.</text>
</comment>
<sequence>MSLFETEWLGFVTVDHSPDPDEFEDDEDPEFIANLPDDVTEAAAKRSWEHPKTPLAQSMTEGEIAEAIGNGCDPWAQSSLAEGRMQQKDDPPASIISAALGLSMLVDSDEHLHELFAPGSVTNFVCPKQFLWQMKQILERAEKRWKSHLRDPENAELRHFVQDEDDKRGLRLSPLKQGMWGARLERSLSQGGAVLLVTTDAGQLDDAMNALVTRQVTWHGLSSDVVLETLRLTHSATGQLSEAEIRNRLPGGRKLAMFQPAQIDAAFAAPTSLKVADGLAKIAAKLTRQVPTVTLDAVFGLAEVRKSLDRMLNDLNLWQRGDLPWSDVASSAVFHGPPGTGKTTLAKAFAGSAGIPIIATSYSDCQKYGHQGDMLGALDRAFVDAKQSAPAVLFIDELDSFSQRDARAHNVDYLRGVVNGLLEQINRTKDVGGLLLFGATNYLDTVDPAVIRSGRFDLKIHVPYPDKTGLEAILRAKIGSAIAEDVDIAAIADRLVGMSGADAEAVARDALGRARADAVHVAQRHLEIAADQVAPQLDDDTFRRAAVHEAGHVLVMLQLGLPLPKRVSLSTQGGRVEHVPVNSLTPETAQKRLQVLLAGRASELCIFGDASSGAGAGEQSDLAKATSLALAIERQWGFGDSGLLWDGIAAADVWRAPSDVRDRVETHLRRAQDQALDLVDKNKGFLLRLTKTLIQQREIHGEDIEAVKRECTHSPEAGYAS</sequence>
<dbReference type="EMBL" id="LAXJ01000023">
    <property type="protein sequence ID" value="KRS11074.1"/>
    <property type="molecule type" value="Genomic_DNA"/>
</dbReference>
<dbReference type="InterPro" id="IPR000642">
    <property type="entry name" value="Peptidase_M41"/>
</dbReference>
<evidence type="ECO:0000259" key="2">
    <source>
        <dbReference type="SMART" id="SM00382"/>
    </source>
</evidence>
<dbReference type="Proteomes" id="UP000051295">
    <property type="component" value="Unassembled WGS sequence"/>
</dbReference>
<keyword evidence="4" id="KW-1185">Reference proteome</keyword>